<feature type="compositionally biased region" description="Basic residues" evidence="1">
    <location>
        <begin position="446"/>
        <end position="455"/>
    </location>
</feature>
<evidence type="ECO:0000313" key="3">
    <source>
        <dbReference type="Proteomes" id="UP000602510"/>
    </source>
</evidence>
<feature type="compositionally biased region" description="Low complexity" evidence="1">
    <location>
        <begin position="25"/>
        <end position="36"/>
    </location>
</feature>
<organism evidence="2 3">
    <name type="scientific">Phytophthora infestans</name>
    <name type="common">Potato late blight agent</name>
    <name type="synonym">Botrytis infestans</name>
    <dbReference type="NCBI Taxonomy" id="4787"/>
    <lineage>
        <taxon>Eukaryota</taxon>
        <taxon>Sar</taxon>
        <taxon>Stramenopiles</taxon>
        <taxon>Oomycota</taxon>
        <taxon>Peronosporomycetes</taxon>
        <taxon>Peronosporales</taxon>
        <taxon>Peronosporaceae</taxon>
        <taxon>Phytophthora</taxon>
    </lineage>
</organism>
<feature type="compositionally biased region" description="Low complexity" evidence="1">
    <location>
        <begin position="399"/>
        <end position="424"/>
    </location>
</feature>
<feature type="compositionally biased region" description="Polar residues" evidence="1">
    <location>
        <begin position="55"/>
        <end position="65"/>
    </location>
</feature>
<evidence type="ECO:0000313" key="2">
    <source>
        <dbReference type="EMBL" id="KAF4031710.1"/>
    </source>
</evidence>
<feature type="region of interest" description="Disordered" evidence="1">
    <location>
        <begin position="181"/>
        <end position="202"/>
    </location>
</feature>
<feature type="compositionally biased region" description="Basic and acidic residues" evidence="1">
    <location>
        <begin position="91"/>
        <end position="102"/>
    </location>
</feature>
<protein>
    <submittedName>
        <fullName evidence="2">Uncharacterized protein</fullName>
    </submittedName>
</protein>
<name>A0A833STX8_PHYIN</name>
<feature type="compositionally biased region" description="Acidic residues" evidence="1">
    <location>
        <begin position="583"/>
        <end position="600"/>
    </location>
</feature>
<feature type="region of interest" description="Disordered" evidence="1">
    <location>
        <begin position="368"/>
        <end position="479"/>
    </location>
</feature>
<dbReference type="EMBL" id="WSZM01000551">
    <property type="protein sequence ID" value="KAF4031710.1"/>
    <property type="molecule type" value="Genomic_DNA"/>
</dbReference>
<gene>
    <name evidence="2" type="ORF">GN244_ATG16434</name>
</gene>
<dbReference type="AlphaFoldDB" id="A0A833STX8"/>
<sequence>MAAAEEQQQPQKSCSGDENAAHAANQVSSKSVQNSQINGVDKVESELHSGENKENTPTQTATTLDISAFEWMEKQHRSELPTTVNGNAAAKNEKDTDNRAPDPSDVPHPMDVDDNKHERETGTVNNSETLVQAASGALKLAESKEMSMDSGAVSIGEQSDGKSDGKTDVAMETVVMDVDGGDEAANGAHSVETEVDKDDTEPKSDAVAHKVEATVAAEYEQVQLSVDTAEDSEMSTEDVSLTNEDQFGLNYSPGLIDAEVTQTVNDLVTSLAENVFLAETVKIATSPLMPHLSADEAMELLDFHQGDDHELLPEHDTGTDADIEPDLTDHREYQWFDGDDDDDGAAIEAPTVLDVTSDTTDDVFGFNGVDLTDLPPRIDNNADINSDGSGDTVVIPDKSNSSSSSSSSSGSSSSSSSSSSSVSSSDDEQVRVLSNKRHAAASSGPRKLRKYKKQKREAENQPQKRFNRKRKIPQPHIPPEFRVFETDAADPILKGLYSIRNNRRACFVGNWGFSDEAFQNLDSVSPFEYTSRTRVLQSRRKDDKRPVSGKYAGFFKLRQFDGKLVKIREDQVELQFLPMPASDAEEDEEMEEYDSEENGEDPVPSRYTVLGKGKNRFGRFLIRGYLNPEDGKLVVKRRYLE</sequence>
<accession>A0A833STX8</accession>
<reference evidence="2" key="1">
    <citation type="submission" date="2020-04" db="EMBL/GenBank/DDBJ databases">
        <title>Hybrid Assembly of Korean Phytophthora infestans isolates.</title>
        <authorList>
            <person name="Prokchorchik M."/>
            <person name="Lee Y."/>
            <person name="Seo J."/>
            <person name="Cho J.-H."/>
            <person name="Park Y.-E."/>
            <person name="Jang D.-C."/>
            <person name="Im J.-S."/>
            <person name="Choi J.-G."/>
            <person name="Park H.-J."/>
            <person name="Lee G.-B."/>
            <person name="Lee Y.-G."/>
            <person name="Hong S.-Y."/>
            <person name="Cho K."/>
            <person name="Sohn K.H."/>
        </authorList>
    </citation>
    <scope>NUCLEOTIDE SEQUENCE</scope>
    <source>
        <strain evidence="2">KR_1_A1</strain>
    </source>
</reference>
<evidence type="ECO:0000256" key="1">
    <source>
        <dbReference type="SAM" id="MobiDB-lite"/>
    </source>
</evidence>
<feature type="region of interest" description="Disordered" evidence="1">
    <location>
        <begin position="580"/>
        <end position="608"/>
    </location>
</feature>
<feature type="region of interest" description="Disordered" evidence="1">
    <location>
        <begin position="1"/>
        <end position="130"/>
    </location>
</feature>
<dbReference type="Proteomes" id="UP000602510">
    <property type="component" value="Unassembled WGS sequence"/>
</dbReference>
<feature type="region of interest" description="Disordered" evidence="1">
    <location>
        <begin position="143"/>
        <end position="165"/>
    </location>
</feature>
<feature type="compositionally biased region" description="Polar residues" evidence="1">
    <location>
        <begin position="1"/>
        <end position="16"/>
    </location>
</feature>
<feature type="compositionally biased region" description="Basic and acidic residues" evidence="1">
    <location>
        <begin position="108"/>
        <end position="121"/>
    </location>
</feature>
<comment type="caution">
    <text evidence="2">The sequence shown here is derived from an EMBL/GenBank/DDBJ whole genome shotgun (WGS) entry which is preliminary data.</text>
</comment>
<feature type="compositionally biased region" description="Basic and acidic residues" evidence="1">
    <location>
        <begin position="41"/>
        <end position="54"/>
    </location>
</feature>
<keyword evidence="3" id="KW-1185">Reference proteome</keyword>
<proteinExistence type="predicted"/>